<evidence type="ECO:0000313" key="2">
    <source>
        <dbReference type="Proteomes" id="UP000828941"/>
    </source>
</evidence>
<gene>
    <name evidence="1" type="ORF">L6164_020543</name>
</gene>
<name>A0ACB9MXG9_BAUVA</name>
<keyword evidence="2" id="KW-1185">Reference proteome</keyword>
<evidence type="ECO:0000313" key="1">
    <source>
        <dbReference type="EMBL" id="KAI4328164.1"/>
    </source>
</evidence>
<organism evidence="1 2">
    <name type="scientific">Bauhinia variegata</name>
    <name type="common">Purple orchid tree</name>
    <name type="synonym">Phanera variegata</name>
    <dbReference type="NCBI Taxonomy" id="167791"/>
    <lineage>
        <taxon>Eukaryota</taxon>
        <taxon>Viridiplantae</taxon>
        <taxon>Streptophyta</taxon>
        <taxon>Embryophyta</taxon>
        <taxon>Tracheophyta</taxon>
        <taxon>Spermatophyta</taxon>
        <taxon>Magnoliopsida</taxon>
        <taxon>eudicotyledons</taxon>
        <taxon>Gunneridae</taxon>
        <taxon>Pentapetalae</taxon>
        <taxon>rosids</taxon>
        <taxon>fabids</taxon>
        <taxon>Fabales</taxon>
        <taxon>Fabaceae</taxon>
        <taxon>Cercidoideae</taxon>
        <taxon>Cercideae</taxon>
        <taxon>Bauhiniinae</taxon>
        <taxon>Bauhinia</taxon>
    </lineage>
</organism>
<proteinExistence type="predicted"/>
<protein>
    <submittedName>
        <fullName evidence="1">Uncharacterized protein</fullName>
    </submittedName>
</protein>
<dbReference type="Proteomes" id="UP000828941">
    <property type="component" value="Chromosome 8"/>
</dbReference>
<reference evidence="1 2" key="1">
    <citation type="journal article" date="2022" name="DNA Res.">
        <title>Chromosomal-level genome assembly of the orchid tree Bauhinia variegata (Leguminosae; Cercidoideae) supports the allotetraploid origin hypothesis of Bauhinia.</title>
        <authorList>
            <person name="Zhong Y."/>
            <person name="Chen Y."/>
            <person name="Zheng D."/>
            <person name="Pang J."/>
            <person name="Liu Y."/>
            <person name="Luo S."/>
            <person name="Meng S."/>
            <person name="Qian L."/>
            <person name="Wei D."/>
            <person name="Dai S."/>
            <person name="Zhou R."/>
        </authorList>
    </citation>
    <scope>NUCLEOTIDE SEQUENCE [LARGE SCALE GENOMIC DNA]</scope>
    <source>
        <strain evidence="1">BV-YZ2020</strain>
    </source>
</reference>
<accession>A0ACB9MXG9</accession>
<sequence length="591" mass="62593">MKPSSRFSCSAKPTTSPDRFLLPKSHLYPSRSSSRFLAETHISNADNPLVRVKSNLSLPKPSFTIFRIKNSKITQPFATLSSFAEAEGEEEKKEEIQLNGHHQHEKTGQDDDMPGIAKAFNISSRTAYAITICIVFAALTFPLFMSSLGQSLALKTKFLSYATLLFGFYMAWNIGANDVANAMGTSVGSGALTIRQAVLMAAVLEFSGALLMGTHVTNTMQKGILVTSAFQGKDSLIFAGLLSSLAAAGTWLQVASYYGWPVSTTHCIVGAMVGFGLIYGGPGAVFWGSLARVISSWVISPLLGAAVSFLVYKCIRRFVYSAPNPGQAAAAAAPIAVFLGVTGISFSAFPLSKTIPLALVQALSCGTCAAILVDRIIRKQLGHLLAKKPSTPEPETKENAVQKNVGFLSDIAGPKGTQLEIVYGVFGYMQVLSACFMSFAHGGNDVSNAIGPLAAALAILQGGATGTEIVIPIDVLAWGGFGIVAGLMMWGYRVIATIGKKITELTPTRGFAAEFAAAFVVLFASKLGLPISATHTLVGAVMGVGFARGLNNVRSETVKEIVASWAVTIPVGATLSVLYTWILTRLLSYIF</sequence>
<comment type="caution">
    <text evidence="1">The sequence shown here is derived from an EMBL/GenBank/DDBJ whole genome shotgun (WGS) entry which is preliminary data.</text>
</comment>
<dbReference type="EMBL" id="CM039433">
    <property type="protein sequence ID" value="KAI4328164.1"/>
    <property type="molecule type" value="Genomic_DNA"/>
</dbReference>